<feature type="region of interest" description="Disordered" evidence="1">
    <location>
        <begin position="221"/>
        <end position="284"/>
    </location>
</feature>
<protein>
    <recommendedName>
        <fullName evidence="3">Anti-sigma factor RsgI-like middle domain-containing protein</fullName>
    </recommendedName>
</protein>
<evidence type="ECO:0000256" key="2">
    <source>
        <dbReference type="SAM" id="Phobius"/>
    </source>
</evidence>
<dbReference type="eggNOG" id="ENOG5030FS1">
    <property type="taxonomic scope" value="Bacteria"/>
</dbReference>
<name>N2B6N9_9FIRM</name>
<gene>
    <name evidence="4" type="ORF">C823_00418</name>
</gene>
<feature type="compositionally biased region" description="Polar residues" evidence="1">
    <location>
        <begin position="231"/>
        <end position="244"/>
    </location>
</feature>
<dbReference type="EMBL" id="AQFT01000012">
    <property type="protein sequence ID" value="EMZ37352.1"/>
    <property type="molecule type" value="Genomic_DNA"/>
</dbReference>
<dbReference type="AlphaFoldDB" id="N2B6N9"/>
<dbReference type="PATRIC" id="fig|1235802.3.peg.444"/>
<sequence length="284" mass="31737">MANKIHDAFENVKADPALTQSTIRYLEQKRSRQMRFVHLPVYKTLAAVCAMVAILIGVGGYTWMLTPVSYVSIDINPSMELALNRMDRVVSVTSYNRQGAELIRDLRLKGKTYKQAIYMITESGRLQEYLQSEEELVLTLAADSSRTELKTGVEECCSHIGHGSRSVSVDVNVASEAHDNGLSVGKYSAYLQLAQYDDSITIDNCRDMSMAQIHSQILEHEHGSGHGHGSDSQNEQDTQPQAEQQEPEHDTQSQDTQSQDMQSDDTEPQGHRHGRLQGHHGSHE</sequence>
<evidence type="ECO:0000256" key="1">
    <source>
        <dbReference type="SAM" id="MobiDB-lite"/>
    </source>
</evidence>
<reference evidence="4 5" key="1">
    <citation type="journal article" date="2014" name="Genome Announc.">
        <title>Draft genome sequences of the altered schaedler flora, a defined bacterial community from gnotobiotic mice.</title>
        <authorList>
            <person name="Wannemuehler M.J."/>
            <person name="Overstreet A.M."/>
            <person name="Ward D.V."/>
            <person name="Phillips G.J."/>
        </authorList>
    </citation>
    <scope>NUCLEOTIDE SEQUENCE [LARGE SCALE GENOMIC DNA]</scope>
    <source>
        <strain evidence="4 5">ASF492</strain>
    </source>
</reference>
<feature type="domain" description="Anti-sigma factor RsgI-like middle" evidence="3">
    <location>
        <begin position="68"/>
        <end position="191"/>
    </location>
</feature>
<dbReference type="InterPro" id="IPR055431">
    <property type="entry name" value="RsgI_M"/>
</dbReference>
<dbReference type="OrthoDB" id="9800626at2"/>
<feature type="compositionally biased region" description="Basic residues" evidence="1">
    <location>
        <begin position="271"/>
        <end position="284"/>
    </location>
</feature>
<evidence type="ECO:0000313" key="5">
    <source>
        <dbReference type="Proteomes" id="UP000012589"/>
    </source>
</evidence>
<dbReference type="STRING" id="1235802.C823_00418"/>
<keyword evidence="2" id="KW-1133">Transmembrane helix</keyword>
<organism evidence="4 5">
    <name type="scientific">Eubacterium plexicaudatum ASF492</name>
    <dbReference type="NCBI Taxonomy" id="1235802"/>
    <lineage>
        <taxon>Bacteria</taxon>
        <taxon>Bacillati</taxon>
        <taxon>Bacillota</taxon>
        <taxon>Clostridia</taxon>
        <taxon>Eubacteriales</taxon>
        <taxon>Eubacteriaceae</taxon>
        <taxon>Eubacterium</taxon>
    </lineage>
</organism>
<keyword evidence="5" id="KW-1185">Reference proteome</keyword>
<keyword evidence="2" id="KW-0472">Membrane</keyword>
<evidence type="ECO:0000259" key="3">
    <source>
        <dbReference type="Pfam" id="PF23750"/>
    </source>
</evidence>
<keyword evidence="2" id="KW-0812">Transmembrane</keyword>
<comment type="caution">
    <text evidence="4">The sequence shown here is derived from an EMBL/GenBank/DDBJ whole genome shotgun (WGS) entry which is preliminary data.</text>
</comment>
<feature type="transmembrane region" description="Helical" evidence="2">
    <location>
        <begin position="39"/>
        <end position="64"/>
    </location>
</feature>
<accession>N2B6N9</accession>
<evidence type="ECO:0000313" key="4">
    <source>
        <dbReference type="EMBL" id="EMZ37352.1"/>
    </source>
</evidence>
<dbReference type="HOGENOM" id="CLU_071535_0_0_9"/>
<dbReference type="Proteomes" id="UP000012589">
    <property type="component" value="Unassembled WGS sequence"/>
</dbReference>
<dbReference type="Pfam" id="PF23750">
    <property type="entry name" value="RsgI_M"/>
    <property type="match status" value="1"/>
</dbReference>
<proteinExistence type="predicted"/>